<reference evidence="2" key="1">
    <citation type="journal article" date="2019" name="Int. J. Syst. Evol. Microbiol.">
        <title>The Global Catalogue of Microorganisms (GCM) 10K type strain sequencing project: providing services to taxonomists for standard genome sequencing and annotation.</title>
        <authorList>
            <consortium name="The Broad Institute Genomics Platform"/>
            <consortium name="The Broad Institute Genome Sequencing Center for Infectious Disease"/>
            <person name="Wu L."/>
            <person name="Ma J."/>
        </authorList>
    </citation>
    <scope>NUCLEOTIDE SEQUENCE [LARGE SCALE GENOMIC DNA]</scope>
    <source>
        <strain evidence="2">JCM 4738</strain>
    </source>
</reference>
<gene>
    <name evidence="1" type="ORF">ACFQQH_05205</name>
</gene>
<dbReference type="InterPro" id="IPR025017">
    <property type="entry name" value="DUF3954"/>
</dbReference>
<keyword evidence="2" id="KW-1185">Reference proteome</keyword>
<name>A0ABW2NEF8_9BACL</name>
<evidence type="ECO:0000313" key="2">
    <source>
        <dbReference type="Proteomes" id="UP001596483"/>
    </source>
</evidence>
<accession>A0ABW2NEF8</accession>
<sequence length="52" mass="5892">MNIKKDENAVYIVKDGKVKKVEGPPHGFGKQTVTWQHGKPSHVELNYSEKVD</sequence>
<dbReference type="RefSeq" id="WP_157297356.1">
    <property type="nucleotide sequence ID" value="NZ_JBHTCT010000011.1"/>
</dbReference>
<comment type="caution">
    <text evidence="1">The sequence shown here is derived from an EMBL/GenBank/DDBJ whole genome shotgun (WGS) entry which is preliminary data.</text>
</comment>
<dbReference type="EMBL" id="JBHTCT010000011">
    <property type="protein sequence ID" value="MFC7364523.1"/>
    <property type="molecule type" value="Genomic_DNA"/>
</dbReference>
<evidence type="ECO:0000313" key="1">
    <source>
        <dbReference type="EMBL" id="MFC7364523.1"/>
    </source>
</evidence>
<organism evidence="1 2">
    <name type="scientific">Bhargavaea changchunensis</name>
    <dbReference type="NCBI Taxonomy" id="2134037"/>
    <lineage>
        <taxon>Bacteria</taxon>
        <taxon>Bacillati</taxon>
        <taxon>Bacillota</taxon>
        <taxon>Bacilli</taxon>
        <taxon>Bacillales</taxon>
        <taxon>Caryophanaceae</taxon>
        <taxon>Bhargavaea</taxon>
    </lineage>
</organism>
<dbReference type="Proteomes" id="UP001596483">
    <property type="component" value="Unassembled WGS sequence"/>
</dbReference>
<protein>
    <submittedName>
        <fullName evidence="1">DUF3954 domain-containing protein</fullName>
    </submittedName>
</protein>
<proteinExistence type="predicted"/>
<dbReference type="Pfam" id="PF13128">
    <property type="entry name" value="DUF3954"/>
    <property type="match status" value="1"/>
</dbReference>